<protein>
    <submittedName>
        <fullName evidence="2">Uncharacterized protein</fullName>
    </submittedName>
</protein>
<keyword evidence="4" id="KW-1185">Reference proteome</keyword>
<sequence length="132" mass="14298">MEWQRSTDWVSKGKDPPGPFLEPMSVLEIGTKGPGVVRGDNLSAVSPRELCPGVTSPAATVRQRLRRRPGPFVQPISAREIGQSELGSASAHEPLPGGADYPEVEKHWYRANGWTAEMHGRQSNSDGQAVTP</sequence>
<dbReference type="AlphaFoldDB" id="A0A085LP44"/>
<dbReference type="EMBL" id="KL363355">
    <property type="protein sequence ID" value="KFD46740.1"/>
    <property type="molecule type" value="Genomic_DNA"/>
</dbReference>
<name>A0A085LP44_9BILA</name>
<evidence type="ECO:0000256" key="1">
    <source>
        <dbReference type="SAM" id="MobiDB-lite"/>
    </source>
</evidence>
<evidence type="ECO:0000313" key="4">
    <source>
        <dbReference type="Proteomes" id="UP000030764"/>
    </source>
</evidence>
<reference evidence="2 4" key="1">
    <citation type="journal article" date="2014" name="Nat. Genet.">
        <title>Genome and transcriptome of the porcine whipworm Trichuris suis.</title>
        <authorList>
            <person name="Jex A.R."/>
            <person name="Nejsum P."/>
            <person name="Schwarz E.M."/>
            <person name="Hu L."/>
            <person name="Young N.D."/>
            <person name="Hall R.S."/>
            <person name="Korhonen P.K."/>
            <person name="Liao S."/>
            <person name="Thamsborg S."/>
            <person name="Xia J."/>
            <person name="Xu P."/>
            <person name="Wang S."/>
            <person name="Scheerlinck J.P."/>
            <person name="Hofmann A."/>
            <person name="Sternberg P.W."/>
            <person name="Wang J."/>
            <person name="Gasser R.B."/>
        </authorList>
    </citation>
    <scope>NUCLEOTIDE SEQUENCE [LARGE SCALE GENOMIC DNA]</scope>
    <source>
        <strain evidence="3">DCEP-RM93F</strain>
        <strain evidence="2">DCEP-RM93M</strain>
    </source>
</reference>
<evidence type="ECO:0000313" key="2">
    <source>
        <dbReference type="EMBL" id="KFD46740.1"/>
    </source>
</evidence>
<feature type="region of interest" description="Disordered" evidence="1">
    <location>
        <begin position="1"/>
        <end position="23"/>
    </location>
</feature>
<proteinExistence type="predicted"/>
<accession>A0A085LP44</accession>
<organism evidence="2 4">
    <name type="scientific">Trichuris suis</name>
    <name type="common">pig whipworm</name>
    <dbReference type="NCBI Taxonomy" id="68888"/>
    <lineage>
        <taxon>Eukaryota</taxon>
        <taxon>Metazoa</taxon>
        <taxon>Ecdysozoa</taxon>
        <taxon>Nematoda</taxon>
        <taxon>Enoplea</taxon>
        <taxon>Dorylaimia</taxon>
        <taxon>Trichinellida</taxon>
        <taxon>Trichuridae</taxon>
        <taxon>Trichuris</taxon>
    </lineage>
</organism>
<dbReference type="EMBL" id="KL367655">
    <property type="protein sequence ID" value="KFD60644.1"/>
    <property type="molecule type" value="Genomic_DNA"/>
</dbReference>
<evidence type="ECO:0000313" key="3">
    <source>
        <dbReference type="EMBL" id="KFD60644.1"/>
    </source>
</evidence>
<gene>
    <name evidence="2" type="ORF">M513_12367</name>
    <name evidence="3" type="ORF">M514_12367</name>
</gene>
<feature type="region of interest" description="Disordered" evidence="1">
    <location>
        <begin position="83"/>
        <end position="102"/>
    </location>
</feature>
<dbReference type="Proteomes" id="UP000030764">
    <property type="component" value="Unassembled WGS sequence"/>
</dbReference>
<dbReference type="Proteomes" id="UP000030758">
    <property type="component" value="Unassembled WGS sequence"/>
</dbReference>